<evidence type="ECO:0000313" key="10">
    <source>
        <dbReference type="EMBL" id="NKI17555.1"/>
    </source>
</evidence>
<comment type="caution">
    <text evidence="10">The sequence shown here is derived from an EMBL/GenBank/DDBJ whole genome shotgun (WGS) entry which is preliminary data.</text>
</comment>
<feature type="domain" description="Type II secretion system protein GspF" evidence="9">
    <location>
        <begin position="207"/>
        <end position="295"/>
    </location>
</feature>
<evidence type="ECO:0000256" key="4">
    <source>
        <dbReference type="ARBA" id="ARBA00022519"/>
    </source>
</evidence>
<evidence type="ECO:0000256" key="5">
    <source>
        <dbReference type="ARBA" id="ARBA00022692"/>
    </source>
</evidence>
<feature type="transmembrane region" description="Helical" evidence="8">
    <location>
        <begin position="125"/>
        <end position="146"/>
    </location>
</feature>
<name>A0ABX1GED6_9GAMM</name>
<evidence type="ECO:0000256" key="3">
    <source>
        <dbReference type="ARBA" id="ARBA00022475"/>
    </source>
</evidence>
<dbReference type="Proteomes" id="UP000765845">
    <property type="component" value="Unassembled WGS sequence"/>
</dbReference>
<dbReference type="Pfam" id="PF00482">
    <property type="entry name" value="T2SSF"/>
    <property type="match status" value="1"/>
</dbReference>
<sequence length="325" mass="35454">MSPLSTVLPSDSPHSATTPEQRFVLFQSLYEASQSDDNNWQQLVALLSKGAQAAQRAQLEDVAEQFSSGQQIVLDELRDGGVFREWELGFLQLGLAVGNLANVYQRLAEHYRMFAEFRRRLRDNAVFPFALLLLFALGTPLALWALGEISVLQAMAAAGLGLLPLGVAAAVACILPRAPGLARRISRSLYRLPGIGAALAQYQSYHFVNNLAACLGAGFQLPQALKQSARRMPDTPVKGQFSGLARQVEQGQRFSQALLDSGILKGVELPMMAAGADARQVPGQLSLAIHRACEQQLQFWAASLPYLLLGLLPYVLVVNAWFLLR</sequence>
<evidence type="ECO:0000256" key="1">
    <source>
        <dbReference type="ARBA" id="ARBA00004429"/>
    </source>
</evidence>
<dbReference type="PANTHER" id="PTHR30012:SF7">
    <property type="entry name" value="PROTEIN TRANSPORT PROTEIN HOFC HOMOLOG"/>
    <property type="match status" value="1"/>
</dbReference>
<evidence type="ECO:0000256" key="7">
    <source>
        <dbReference type="ARBA" id="ARBA00023136"/>
    </source>
</evidence>
<dbReference type="InterPro" id="IPR018076">
    <property type="entry name" value="T2SS_GspF_dom"/>
</dbReference>
<protein>
    <recommendedName>
        <fullName evidence="9">Type II secretion system protein GspF domain-containing protein</fullName>
    </recommendedName>
</protein>
<evidence type="ECO:0000259" key="9">
    <source>
        <dbReference type="Pfam" id="PF00482"/>
    </source>
</evidence>
<reference evidence="10 11" key="1">
    <citation type="submission" date="2020-04" db="EMBL/GenBank/DDBJ databases">
        <authorList>
            <person name="Yoon J."/>
        </authorList>
    </citation>
    <scope>NUCLEOTIDE SEQUENCE [LARGE SCALE GENOMIC DNA]</scope>
    <source>
        <strain evidence="10 11">KMU-166</strain>
    </source>
</reference>
<comment type="subcellular location">
    <subcellularLocation>
        <location evidence="1">Cell inner membrane</location>
        <topology evidence="1">Multi-pass membrane protein</topology>
    </subcellularLocation>
</comment>
<keyword evidence="4" id="KW-0997">Cell inner membrane</keyword>
<dbReference type="RefSeq" id="WP_210425217.1">
    <property type="nucleotide sequence ID" value="NZ_JAAWWK010000003.1"/>
</dbReference>
<evidence type="ECO:0000256" key="6">
    <source>
        <dbReference type="ARBA" id="ARBA00022989"/>
    </source>
</evidence>
<keyword evidence="3" id="KW-1003">Cell membrane</keyword>
<evidence type="ECO:0000256" key="8">
    <source>
        <dbReference type="SAM" id="Phobius"/>
    </source>
</evidence>
<feature type="transmembrane region" description="Helical" evidence="8">
    <location>
        <begin position="152"/>
        <end position="175"/>
    </location>
</feature>
<keyword evidence="11" id="KW-1185">Reference proteome</keyword>
<comment type="similarity">
    <text evidence="2">Belongs to the GSP F family.</text>
</comment>
<dbReference type="Gene3D" id="1.20.81.30">
    <property type="entry name" value="Type II secretion system (T2SS), domain F"/>
    <property type="match status" value="2"/>
</dbReference>
<proteinExistence type="inferred from homology"/>
<evidence type="ECO:0000313" key="11">
    <source>
        <dbReference type="Proteomes" id="UP000765845"/>
    </source>
</evidence>
<feature type="transmembrane region" description="Helical" evidence="8">
    <location>
        <begin position="304"/>
        <end position="324"/>
    </location>
</feature>
<evidence type="ECO:0000256" key="2">
    <source>
        <dbReference type="ARBA" id="ARBA00005745"/>
    </source>
</evidence>
<gene>
    <name evidence="10" type="ORF">HCU74_09005</name>
</gene>
<keyword evidence="7 8" id="KW-0472">Membrane</keyword>
<keyword evidence="5 8" id="KW-0812">Transmembrane</keyword>
<dbReference type="PANTHER" id="PTHR30012">
    <property type="entry name" value="GENERAL SECRETION PATHWAY PROTEIN"/>
    <property type="match status" value="1"/>
</dbReference>
<dbReference type="EMBL" id="JAAWWK010000003">
    <property type="protein sequence ID" value="NKI17555.1"/>
    <property type="molecule type" value="Genomic_DNA"/>
</dbReference>
<keyword evidence="6 8" id="KW-1133">Transmembrane helix</keyword>
<dbReference type="InterPro" id="IPR042094">
    <property type="entry name" value="T2SS_GspF_sf"/>
</dbReference>
<accession>A0ABX1GED6</accession>
<feature type="transmembrane region" description="Helical" evidence="8">
    <location>
        <begin position="86"/>
        <end position="104"/>
    </location>
</feature>
<dbReference type="InterPro" id="IPR003004">
    <property type="entry name" value="GspF/PilC"/>
</dbReference>
<organism evidence="10 11">
    <name type="scientific">Spongiibacter thalassae</name>
    <dbReference type="NCBI Taxonomy" id="2721624"/>
    <lineage>
        <taxon>Bacteria</taxon>
        <taxon>Pseudomonadati</taxon>
        <taxon>Pseudomonadota</taxon>
        <taxon>Gammaproteobacteria</taxon>
        <taxon>Cellvibrionales</taxon>
        <taxon>Spongiibacteraceae</taxon>
        <taxon>Spongiibacter</taxon>
    </lineage>
</organism>